<evidence type="ECO:0000313" key="3">
    <source>
        <dbReference type="Proteomes" id="UP000286701"/>
    </source>
</evidence>
<dbReference type="EMBL" id="SBIW01000031">
    <property type="protein sequence ID" value="RWY46025.1"/>
    <property type="molecule type" value="Genomic_DNA"/>
</dbReference>
<name>A0A444MHD3_9SPHI</name>
<organism evidence="2 3">
    <name type="scientific">Mucilaginibacter gilvus</name>
    <dbReference type="NCBI Taxonomy" id="2305909"/>
    <lineage>
        <taxon>Bacteria</taxon>
        <taxon>Pseudomonadati</taxon>
        <taxon>Bacteroidota</taxon>
        <taxon>Sphingobacteriia</taxon>
        <taxon>Sphingobacteriales</taxon>
        <taxon>Sphingobacteriaceae</taxon>
        <taxon>Mucilaginibacter</taxon>
    </lineage>
</organism>
<reference evidence="2 3" key="1">
    <citation type="submission" date="2019-01" db="EMBL/GenBank/DDBJ databases">
        <title>Mucilaginibacter antarcticum sp. nov., isolated from antarctic soil.</title>
        <authorList>
            <person name="Yan Y.-Q."/>
            <person name="Du Z.-J."/>
        </authorList>
    </citation>
    <scope>NUCLEOTIDE SEQUENCE [LARGE SCALE GENOMIC DNA]</scope>
    <source>
        <strain evidence="2 3">F01003</strain>
    </source>
</reference>
<protein>
    <submittedName>
        <fullName evidence="2">Uncharacterized protein</fullName>
    </submittedName>
</protein>
<keyword evidence="1" id="KW-0472">Membrane</keyword>
<sequence>MLFSPLMTIVFHLTDYFSYGYTYFKDGELWFAFLPSALAVIFYFIQKKRLKFKIVQTTLSAQQLKEVISEVSKNLKWVPMSSSEKTYVAKTFPGFFSGSWGEQITVLFHENTVFINSICDPDKRPSVVSWGRNSENENTLADKINEATNKLTPAAGLH</sequence>
<keyword evidence="3" id="KW-1185">Reference proteome</keyword>
<comment type="caution">
    <text evidence="2">The sequence shown here is derived from an EMBL/GenBank/DDBJ whole genome shotgun (WGS) entry which is preliminary data.</text>
</comment>
<evidence type="ECO:0000313" key="2">
    <source>
        <dbReference type="EMBL" id="RWY46025.1"/>
    </source>
</evidence>
<feature type="transmembrane region" description="Helical" evidence="1">
    <location>
        <begin position="29"/>
        <end position="45"/>
    </location>
</feature>
<evidence type="ECO:0000256" key="1">
    <source>
        <dbReference type="SAM" id="Phobius"/>
    </source>
</evidence>
<accession>A0A444MHD3</accession>
<keyword evidence="1" id="KW-0812">Transmembrane</keyword>
<proteinExistence type="predicted"/>
<keyword evidence="1" id="KW-1133">Transmembrane helix</keyword>
<dbReference type="AlphaFoldDB" id="A0A444MHD3"/>
<gene>
    <name evidence="2" type="ORF">EPL05_23555</name>
</gene>
<dbReference type="Proteomes" id="UP000286701">
    <property type="component" value="Unassembled WGS sequence"/>
</dbReference>